<dbReference type="GO" id="GO:0009909">
    <property type="term" value="P:regulation of flower development"/>
    <property type="evidence" value="ECO:0007669"/>
    <property type="project" value="InterPro"/>
</dbReference>
<feature type="compositionally biased region" description="Basic and acidic residues" evidence="4">
    <location>
        <begin position="317"/>
        <end position="326"/>
    </location>
</feature>
<feature type="compositionally biased region" description="Low complexity" evidence="4">
    <location>
        <begin position="379"/>
        <end position="402"/>
    </location>
</feature>
<dbReference type="Proteomes" id="UP000015105">
    <property type="component" value="Chromosome 2D"/>
</dbReference>
<evidence type="ECO:0000259" key="5">
    <source>
        <dbReference type="PROSITE" id="PS51017"/>
    </source>
</evidence>
<evidence type="ECO:0000256" key="2">
    <source>
        <dbReference type="ARBA" id="ARBA00023242"/>
    </source>
</evidence>
<evidence type="ECO:0000256" key="1">
    <source>
        <dbReference type="ARBA" id="ARBA00004123"/>
    </source>
</evidence>
<evidence type="ECO:0000313" key="7">
    <source>
        <dbReference type="Proteomes" id="UP000015105"/>
    </source>
</evidence>
<dbReference type="Pfam" id="PF06203">
    <property type="entry name" value="CCT"/>
    <property type="match status" value="1"/>
</dbReference>
<feature type="compositionally biased region" description="Pro residues" evidence="4">
    <location>
        <begin position="468"/>
        <end position="477"/>
    </location>
</feature>
<dbReference type="GO" id="GO:0003700">
    <property type="term" value="F:DNA-binding transcription factor activity"/>
    <property type="evidence" value="ECO:0007669"/>
    <property type="project" value="TreeGrafter"/>
</dbReference>
<dbReference type="PANTHER" id="PTHR31319:SF77">
    <property type="entry name" value="ZINC FINGER PROTEIN CONSTANS-LIKE 4"/>
    <property type="match status" value="1"/>
</dbReference>
<keyword evidence="2 3" id="KW-0539">Nucleus</keyword>
<feature type="region of interest" description="Disordered" evidence="4">
    <location>
        <begin position="160"/>
        <end position="184"/>
    </location>
</feature>
<accession>A0A453AIX1</accession>
<feature type="compositionally biased region" description="Low complexity" evidence="4">
    <location>
        <begin position="10"/>
        <end position="19"/>
    </location>
</feature>
<feature type="compositionally biased region" description="Polar residues" evidence="4">
    <location>
        <begin position="290"/>
        <end position="302"/>
    </location>
</feature>
<name>A0A453AIX1_AEGTS</name>
<dbReference type="GO" id="GO:0005634">
    <property type="term" value="C:nucleus"/>
    <property type="evidence" value="ECO:0007669"/>
    <property type="project" value="UniProtKB-SubCell"/>
</dbReference>
<feature type="compositionally biased region" description="Polar residues" evidence="4">
    <location>
        <begin position="101"/>
        <end position="114"/>
    </location>
</feature>
<feature type="region of interest" description="Disordered" evidence="4">
    <location>
        <begin position="248"/>
        <end position="402"/>
    </location>
</feature>
<proteinExistence type="predicted"/>
<evidence type="ECO:0000256" key="4">
    <source>
        <dbReference type="SAM" id="MobiDB-lite"/>
    </source>
</evidence>
<organism evidence="6 7">
    <name type="scientific">Aegilops tauschii subsp. strangulata</name>
    <name type="common">Goatgrass</name>
    <dbReference type="NCBI Taxonomy" id="200361"/>
    <lineage>
        <taxon>Eukaryota</taxon>
        <taxon>Viridiplantae</taxon>
        <taxon>Streptophyta</taxon>
        <taxon>Embryophyta</taxon>
        <taxon>Tracheophyta</taxon>
        <taxon>Spermatophyta</taxon>
        <taxon>Magnoliopsida</taxon>
        <taxon>Liliopsida</taxon>
        <taxon>Poales</taxon>
        <taxon>Poaceae</taxon>
        <taxon>BOP clade</taxon>
        <taxon>Pooideae</taxon>
        <taxon>Triticodae</taxon>
        <taxon>Triticeae</taxon>
        <taxon>Triticinae</taxon>
        <taxon>Aegilops</taxon>
    </lineage>
</organism>
<feature type="compositionally biased region" description="Polar residues" evidence="4">
    <location>
        <begin position="35"/>
        <end position="45"/>
    </location>
</feature>
<comment type="subcellular location">
    <subcellularLocation>
        <location evidence="1 3">Nucleus</location>
    </subcellularLocation>
</comment>
<dbReference type="PROSITE" id="PS51017">
    <property type="entry name" value="CCT"/>
    <property type="match status" value="1"/>
</dbReference>
<feature type="region of interest" description="Disordered" evidence="4">
    <location>
        <begin position="434"/>
        <end position="477"/>
    </location>
</feature>
<evidence type="ECO:0000256" key="3">
    <source>
        <dbReference type="PROSITE-ProRule" id="PRU00357"/>
    </source>
</evidence>
<dbReference type="InterPro" id="IPR045281">
    <property type="entry name" value="CONSTANS-like"/>
</dbReference>
<feature type="compositionally biased region" description="Polar residues" evidence="4">
    <location>
        <begin position="127"/>
        <end position="137"/>
    </location>
</feature>
<reference evidence="6" key="5">
    <citation type="journal article" date="2021" name="G3 (Bethesda)">
        <title>Aegilops tauschii genome assembly Aet v5.0 features greater sequence contiguity and improved annotation.</title>
        <authorList>
            <person name="Wang L."/>
            <person name="Zhu T."/>
            <person name="Rodriguez J.C."/>
            <person name="Deal K.R."/>
            <person name="Dubcovsky J."/>
            <person name="McGuire P.E."/>
            <person name="Lux T."/>
            <person name="Spannagl M."/>
            <person name="Mayer K.F.X."/>
            <person name="Baldrich P."/>
            <person name="Meyers B.C."/>
            <person name="Huo N."/>
            <person name="Gu Y.Q."/>
            <person name="Zhou H."/>
            <person name="Devos K.M."/>
            <person name="Bennetzen J.L."/>
            <person name="Unver T."/>
            <person name="Budak H."/>
            <person name="Gulick P.J."/>
            <person name="Galiba G."/>
            <person name="Kalapos B."/>
            <person name="Nelson D.R."/>
            <person name="Li P."/>
            <person name="You F.M."/>
            <person name="Luo M.C."/>
            <person name="Dvorak J."/>
        </authorList>
    </citation>
    <scope>NUCLEOTIDE SEQUENCE [LARGE SCALE GENOMIC DNA]</scope>
    <source>
        <strain evidence="6">cv. AL8/78</strain>
    </source>
</reference>
<feature type="compositionally biased region" description="Basic residues" evidence="4">
    <location>
        <begin position="443"/>
        <end position="452"/>
    </location>
</feature>
<sequence>TQKCTKSKSGNDSNNNSNNRNDDASMGLNARDGSDNGSGTQTSWTKRAVEIDSPQDMSPDQSVDPPDSTCAHVSHLKSEICSNRLRAEFKGKELEIGAPGNLNTEDQSSPNESSVKPADNGRCEYLPQNNSNDTVMENSDEPIVRAADLIGSMAKNMDAQQAARAIDAPNCSSQAPQGKDTDRENAMPYLELSLKRSRSTADGADAAIQEEQRNVVRRSDLSAFTRYNTCAVSNQGGAGFVGSCSPNGNSSEAAKTDAAQMKQGSNGSSNNNDMGSTTKSVVTKPAGGNNKVSPINGNTHTSAFHRVQPWTPATAAGKDKADEMSKKNAATAAAAKDNGGEAQSKRPCAAAHDTNGGSSAGGTAQSNVVNPSGPVEGHAANYGSNSGSNNNTNNGSTAATAAAAVHAETGGIDKRSNMMHMKRERRVAAVNKFREKRKERNFGKKVRYQSRKRLAEQRPRVRGQFVRQPPPPAAVER</sequence>
<dbReference type="AlphaFoldDB" id="A0A453AIX1"/>
<feature type="domain" description="CCT" evidence="5">
    <location>
        <begin position="426"/>
        <end position="468"/>
    </location>
</feature>
<feature type="region of interest" description="Disordered" evidence="4">
    <location>
        <begin position="1"/>
        <end position="71"/>
    </location>
</feature>
<dbReference type="EnsemblPlants" id="AET2Gv20151400.5">
    <property type="protein sequence ID" value="AET2Gv20151400.5"/>
    <property type="gene ID" value="AET2Gv20151400"/>
</dbReference>
<dbReference type="Gramene" id="AET2Gv20151400.5">
    <property type="protein sequence ID" value="AET2Gv20151400.5"/>
    <property type="gene ID" value="AET2Gv20151400"/>
</dbReference>
<reference evidence="7" key="2">
    <citation type="journal article" date="2017" name="Nat. Plants">
        <title>The Aegilops tauschii genome reveals multiple impacts of transposons.</title>
        <authorList>
            <person name="Zhao G."/>
            <person name="Zou C."/>
            <person name="Li K."/>
            <person name="Wang K."/>
            <person name="Li T."/>
            <person name="Gao L."/>
            <person name="Zhang X."/>
            <person name="Wang H."/>
            <person name="Yang Z."/>
            <person name="Liu X."/>
            <person name="Jiang W."/>
            <person name="Mao L."/>
            <person name="Kong X."/>
            <person name="Jiao Y."/>
            <person name="Jia J."/>
        </authorList>
    </citation>
    <scope>NUCLEOTIDE SEQUENCE [LARGE SCALE GENOMIC DNA]</scope>
    <source>
        <strain evidence="7">cv. AL8/78</strain>
    </source>
</reference>
<feature type="region of interest" description="Disordered" evidence="4">
    <location>
        <begin position="92"/>
        <end position="140"/>
    </location>
</feature>
<reference evidence="7" key="1">
    <citation type="journal article" date="2014" name="Science">
        <title>Ancient hybridizations among the ancestral genomes of bread wheat.</title>
        <authorList>
            <consortium name="International Wheat Genome Sequencing Consortium,"/>
            <person name="Marcussen T."/>
            <person name="Sandve S.R."/>
            <person name="Heier L."/>
            <person name="Spannagl M."/>
            <person name="Pfeifer M."/>
            <person name="Jakobsen K.S."/>
            <person name="Wulff B.B."/>
            <person name="Steuernagel B."/>
            <person name="Mayer K.F."/>
            <person name="Olsen O.A."/>
        </authorList>
    </citation>
    <scope>NUCLEOTIDE SEQUENCE [LARGE SCALE GENOMIC DNA]</scope>
    <source>
        <strain evidence="7">cv. AL8/78</strain>
    </source>
</reference>
<feature type="compositionally biased region" description="Polar residues" evidence="4">
    <location>
        <begin position="355"/>
        <end position="370"/>
    </location>
</feature>
<dbReference type="InterPro" id="IPR010402">
    <property type="entry name" value="CCT_domain"/>
</dbReference>
<protein>
    <recommendedName>
        <fullName evidence="5">CCT domain-containing protein</fullName>
    </recommendedName>
</protein>
<keyword evidence="7" id="KW-1185">Reference proteome</keyword>
<reference evidence="6" key="3">
    <citation type="journal article" date="2017" name="Nature">
        <title>Genome sequence of the progenitor of the wheat D genome Aegilops tauschii.</title>
        <authorList>
            <person name="Luo M.C."/>
            <person name="Gu Y.Q."/>
            <person name="Puiu D."/>
            <person name="Wang H."/>
            <person name="Twardziok S.O."/>
            <person name="Deal K.R."/>
            <person name="Huo N."/>
            <person name="Zhu T."/>
            <person name="Wang L."/>
            <person name="Wang Y."/>
            <person name="McGuire P.E."/>
            <person name="Liu S."/>
            <person name="Long H."/>
            <person name="Ramasamy R.K."/>
            <person name="Rodriguez J.C."/>
            <person name="Van S.L."/>
            <person name="Yuan L."/>
            <person name="Wang Z."/>
            <person name="Xia Z."/>
            <person name="Xiao L."/>
            <person name="Anderson O.D."/>
            <person name="Ouyang S."/>
            <person name="Liang Y."/>
            <person name="Zimin A.V."/>
            <person name="Pertea G."/>
            <person name="Qi P."/>
            <person name="Bennetzen J.L."/>
            <person name="Dai X."/>
            <person name="Dawson M.W."/>
            <person name="Muller H.G."/>
            <person name="Kugler K."/>
            <person name="Rivarola-Duarte L."/>
            <person name="Spannagl M."/>
            <person name="Mayer K.F.X."/>
            <person name="Lu F.H."/>
            <person name="Bevan M.W."/>
            <person name="Leroy P."/>
            <person name="Li P."/>
            <person name="You F.M."/>
            <person name="Sun Q."/>
            <person name="Liu Z."/>
            <person name="Lyons E."/>
            <person name="Wicker T."/>
            <person name="Salzberg S.L."/>
            <person name="Devos K.M."/>
            <person name="Dvorak J."/>
        </authorList>
    </citation>
    <scope>NUCLEOTIDE SEQUENCE [LARGE SCALE GENOMIC DNA]</scope>
    <source>
        <strain evidence="6">cv. AL8/78</strain>
    </source>
</reference>
<evidence type="ECO:0000313" key="6">
    <source>
        <dbReference type="EnsemblPlants" id="AET2Gv20151400.5"/>
    </source>
</evidence>
<feature type="compositionally biased region" description="Low complexity" evidence="4">
    <location>
        <begin position="264"/>
        <end position="276"/>
    </location>
</feature>
<reference evidence="6" key="4">
    <citation type="submission" date="2019-03" db="UniProtKB">
        <authorList>
            <consortium name="EnsemblPlants"/>
        </authorList>
    </citation>
    <scope>IDENTIFICATION</scope>
</reference>
<dbReference type="PANTHER" id="PTHR31319">
    <property type="entry name" value="ZINC FINGER PROTEIN CONSTANS-LIKE 4"/>
    <property type="match status" value="1"/>
</dbReference>